<dbReference type="AlphaFoldDB" id="E8LHH9"/>
<evidence type="ECO:0000313" key="5">
    <source>
        <dbReference type="EMBL" id="EFY07998.1"/>
    </source>
</evidence>
<comment type="subcellular location">
    <subcellularLocation>
        <location evidence="1">Cytoplasm</location>
    </subcellularLocation>
</comment>
<name>E8LHH9_SUCHY</name>
<dbReference type="OrthoDB" id="9788031at2"/>
<dbReference type="InterPro" id="IPR035932">
    <property type="entry name" value="HflD-like_sf"/>
</dbReference>
<proteinExistence type="predicted"/>
<keyword evidence="4" id="KW-0472">Membrane</keyword>
<reference evidence="5 6" key="1">
    <citation type="submission" date="2011-01" db="EMBL/GenBank/DDBJ databases">
        <authorList>
            <person name="Weinstock G."/>
            <person name="Sodergren E."/>
            <person name="Clifton S."/>
            <person name="Fulton L."/>
            <person name="Fulton B."/>
            <person name="Courtney L."/>
            <person name="Fronick C."/>
            <person name="Harrison M."/>
            <person name="Strong C."/>
            <person name="Farmer C."/>
            <person name="Delahaunty K."/>
            <person name="Markovic C."/>
            <person name="Hall O."/>
            <person name="Minx P."/>
            <person name="Tomlinson C."/>
            <person name="Mitreva M."/>
            <person name="Hou S."/>
            <person name="Chen J."/>
            <person name="Wollam A."/>
            <person name="Pepin K.H."/>
            <person name="Johnson M."/>
            <person name="Bhonagiri V."/>
            <person name="Zhang X."/>
            <person name="Suruliraj S."/>
            <person name="Warren W."/>
            <person name="Chinwalla A."/>
            <person name="Mardis E.R."/>
            <person name="Wilson R.K."/>
        </authorList>
    </citation>
    <scope>NUCLEOTIDE SEQUENCE [LARGE SCALE GENOMIC DNA]</scope>
    <source>
        <strain evidence="6">DSM 22608 / JCM 16073 / KCTC 15190 / YIT 12066</strain>
    </source>
</reference>
<evidence type="ECO:0000256" key="2">
    <source>
        <dbReference type="ARBA" id="ARBA00022475"/>
    </source>
</evidence>
<dbReference type="PANTHER" id="PTHR38100">
    <property type="entry name" value="HIGH FREQUENCY LYSOGENIZATION PROTEIN HFLD"/>
    <property type="match status" value="1"/>
</dbReference>
<gene>
    <name evidence="5" type="ORF">HMPREF9444_00152</name>
</gene>
<dbReference type="eggNOG" id="COG2915">
    <property type="taxonomic scope" value="Bacteria"/>
</dbReference>
<dbReference type="PANTHER" id="PTHR38100:SF1">
    <property type="entry name" value="HIGH FREQUENCY LYSOGENIZATION PROTEIN HFLD"/>
    <property type="match status" value="1"/>
</dbReference>
<keyword evidence="6" id="KW-1185">Reference proteome</keyword>
<evidence type="ECO:0000256" key="1">
    <source>
        <dbReference type="ARBA" id="ARBA00004496"/>
    </source>
</evidence>
<dbReference type="Proteomes" id="UP000018458">
    <property type="component" value="Unassembled WGS sequence"/>
</dbReference>
<organism evidence="5 6">
    <name type="scientific">Succinatimonas hippei (strain DSM 22608 / JCM 16073 / KCTC 15190 / YIT 12066)</name>
    <dbReference type="NCBI Taxonomy" id="762983"/>
    <lineage>
        <taxon>Bacteria</taxon>
        <taxon>Pseudomonadati</taxon>
        <taxon>Pseudomonadota</taxon>
        <taxon>Gammaproteobacteria</taxon>
        <taxon>Aeromonadales</taxon>
        <taxon>Succinivibrionaceae</taxon>
        <taxon>Succinatimonas</taxon>
    </lineage>
</organism>
<keyword evidence="3" id="KW-0963">Cytoplasm</keyword>
<dbReference type="Pfam" id="PF04356">
    <property type="entry name" value="DUF489"/>
    <property type="match status" value="1"/>
</dbReference>
<dbReference type="PROSITE" id="PS51257">
    <property type="entry name" value="PROKAR_LIPOPROTEIN"/>
    <property type="match status" value="1"/>
</dbReference>
<evidence type="ECO:0008006" key="7">
    <source>
        <dbReference type="Google" id="ProtNLM"/>
    </source>
</evidence>
<protein>
    <recommendedName>
        <fullName evidence="7">High frequency lysogenization protein HflD homolog</fullName>
    </recommendedName>
</protein>
<dbReference type="GO" id="GO:0005737">
    <property type="term" value="C:cytoplasm"/>
    <property type="evidence" value="ECO:0007669"/>
    <property type="project" value="UniProtKB-SubCell"/>
</dbReference>
<comment type="caution">
    <text evidence="5">The sequence shown here is derived from an EMBL/GenBank/DDBJ whole genome shotgun (WGS) entry which is preliminary data.</text>
</comment>
<evidence type="ECO:0000256" key="4">
    <source>
        <dbReference type="ARBA" id="ARBA00023136"/>
    </source>
</evidence>
<dbReference type="HOGENOM" id="CLU_098920_0_0_6"/>
<dbReference type="RefSeq" id="WP_009142379.1">
    <property type="nucleotide sequence ID" value="NZ_GL830945.1"/>
</dbReference>
<dbReference type="SUPFAM" id="SSF101322">
    <property type="entry name" value="YcfC-like"/>
    <property type="match status" value="1"/>
</dbReference>
<evidence type="ECO:0000256" key="3">
    <source>
        <dbReference type="ARBA" id="ARBA00022490"/>
    </source>
</evidence>
<dbReference type="EMBL" id="AEVO01000007">
    <property type="protein sequence ID" value="EFY07998.1"/>
    <property type="molecule type" value="Genomic_DNA"/>
</dbReference>
<sequence>MANIKDETLALAALFQSCTQIQRVARSGYVDQHAAAAVLRGIIVTNPQTCEDIYHPSKLLVGFRQIISSLGGSGADKSAQTLEITKTAFKLISLELAIEKNAEIFNRLGSQIDEVRSRVLMLHPEYENADPSVVMDKDCIKMFADLYSSIISPNFPKLIIFGEEEYLQRIDNQELIRALLLAAIRAIVLWRQVGGRRRFFIFRRKAIIEYARQGASSNGIN</sequence>
<dbReference type="InterPro" id="IPR007451">
    <property type="entry name" value="HflD"/>
</dbReference>
<dbReference type="Gene3D" id="1.10.3890.10">
    <property type="entry name" value="HflD-like"/>
    <property type="match status" value="1"/>
</dbReference>
<keyword evidence="2" id="KW-1003">Cell membrane</keyword>
<accession>E8LHH9</accession>
<evidence type="ECO:0000313" key="6">
    <source>
        <dbReference type="Proteomes" id="UP000018458"/>
    </source>
</evidence>
<dbReference type="STRING" id="762983.HMPREF9444_00152"/>